<accession>A0A380TKY1</accession>
<proteinExistence type="predicted"/>
<evidence type="ECO:0000313" key="1">
    <source>
        <dbReference type="EMBL" id="SUS08363.1"/>
    </source>
</evidence>
<gene>
    <name evidence="1" type="ORF">DF3PB_6450001</name>
</gene>
<sequence length="28" mass="2788">MDLARGRLLIAPLPGLLAPAVNGESGDA</sequence>
<name>A0A380TKY1_9ZZZZ</name>
<dbReference type="EMBL" id="UIDG01000607">
    <property type="protein sequence ID" value="SUS08363.1"/>
    <property type="molecule type" value="Genomic_DNA"/>
</dbReference>
<dbReference type="AlphaFoldDB" id="A0A380TKY1"/>
<protein>
    <submittedName>
        <fullName evidence="1">Uncharacterized protein</fullName>
    </submittedName>
</protein>
<reference evidence="1" key="1">
    <citation type="submission" date="2018-07" db="EMBL/GenBank/DDBJ databases">
        <authorList>
            <person name="Quirk P.G."/>
            <person name="Krulwich T.A."/>
        </authorList>
    </citation>
    <scope>NUCLEOTIDE SEQUENCE</scope>
</reference>
<organism evidence="1">
    <name type="scientific">metagenome</name>
    <dbReference type="NCBI Taxonomy" id="256318"/>
    <lineage>
        <taxon>unclassified sequences</taxon>
        <taxon>metagenomes</taxon>
    </lineage>
</organism>